<dbReference type="AlphaFoldDB" id="X5MLW6"/>
<dbReference type="PATRIC" id="fig|1458461.3.peg.532"/>
<organism evidence="1 2">
    <name type="scientific">Candidatus Phaeomarinibacter ectocarpi</name>
    <dbReference type="NCBI Taxonomy" id="1458461"/>
    <lineage>
        <taxon>Bacteria</taxon>
        <taxon>Pseudomonadati</taxon>
        <taxon>Pseudomonadota</taxon>
        <taxon>Alphaproteobacteria</taxon>
        <taxon>Hyphomicrobiales</taxon>
        <taxon>Parvibaculaceae</taxon>
        <taxon>Candidatus Phaeomarinibacter</taxon>
    </lineage>
</organism>
<name>X5MLW6_9HYPH</name>
<dbReference type="PANTHER" id="PTHR34071:SF2">
    <property type="entry name" value="FLAVIN-NUCLEOTIDE-BINDING PROTEIN"/>
    <property type="match status" value="1"/>
</dbReference>
<dbReference type="Pfam" id="PF12900">
    <property type="entry name" value="Pyridox_ox_2"/>
    <property type="match status" value="1"/>
</dbReference>
<dbReference type="EMBL" id="HG966617">
    <property type="protein sequence ID" value="CDO58746.1"/>
    <property type="molecule type" value="Genomic_DNA"/>
</dbReference>
<dbReference type="RefSeq" id="WP_043949614.1">
    <property type="nucleotide sequence ID" value="NZ_HG966617.1"/>
</dbReference>
<evidence type="ECO:0000313" key="2">
    <source>
        <dbReference type="Proteomes" id="UP000032160"/>
    </source>
</evidence>
<gene>
    <name evidence="1" type="ORF">BN1012_Phect532</name>
</gene>
<dbReference type="Gene3D" id="2.30.110.10">
    <property type="entry name" value="Electron Transport, Fmn-binding Protein, Chain A"/>
    <property type="match status" value="1"/>
</dbReference>
<evidence type="ECO:0000313" key="1">
    <source>
        <dbReference type="EMBL" id="CDO58746.1"/>
    </source>
</evidence>
<dbReference type="HOGENOM" id="CLU_067890_0_1_5"/>
<protein>
    <recommendedName>
        <fullName evidence="3">Pyridoxamine 5'-phosphate oxidase family protein</fullName>
    </recommendedName>
</protein>
<dbReference type="OrthoDB" id="116031at2"/>
<evidence type="ECO:0008006" key="3">
    <source>
        <dbReference type="Google" id="ProtNLM"/>
    </source>
</evidence>
<sequence>MPKDHTRPATVETYKKTKRTKVRVHQRADYGRETVRGILDAGYVAHVAFVHEDAPVVIPTFYVRDGESILIHGSRKTRMFKTLASGVPLCATVTHLDGLVLARSWFHHSMNYRSVMVHGVAEEVTGEDARMDAMWKVMEGIAEGRADGSRAPNKQEMKATMILRIPLDEAVAKVRRGGPNDDEEDMELPYWAGCVPIETRHLPPLTARSMQVDVDVPDAIQALEAVGKETGGK</sequence>
<dbReference type="KEGG" id="pect:BN1012_Phect532"/>
<dbReference type="InterPro" id="IPR024747">
    <property type="entry name" value="Pyridox_Oxase-rel"/>
</dbReference>
<dbReference type="PANTHER" id="PTHR34071">
    <property type="entry name" value="5-NITROIMIDAZOLE ANTIBIOTICS RESISTANCE PROTEIN, NIMA-FAMILY-RELATED PROTEIN-RELATED"/>
    <property type="match status" value="1"/>
</dbReference>
<dbReference type="Proteomes" id="UP000032160">
    <property type="component" value="Chromosome I"/>
</dbReference>
<accession>X5MLW6</accession>
<proteinExistence type="predicted"/>
<keyword evidence="2" id="KW-1185">Reference proteome</keyword>
<dbReference type="STRING" id="1458461.BN1012_Phect532"/>
<dbReference type="InterPro" id="IPR012349">
    <property type="entry name" value="Split_barrel_FMN-bd"/>
</dbReference>
<dbReference type="SUPFAM" id="SSF50475">
    <property type="entry name" value="FMN-binding split barrel"/>
    <property type="match status" value="1"/>
</dbReference>
<reference evidence="1 2" key="1">
    <citation type="journal article" date="2014" name="Front. Genet.">
        <title>Genome and metabolic network of "Candidatus Phaeomarinobacter ectocarpi" Ec32, a new candidate genus of Alphaproteobacteria frequently associated with brown algae.</title>
        <authorList>
            <person name="Dittami S.M."/>
            <person name="Barbeyron T."/>
            <person name="Boyen C."/>
            <person name="Cambefort J."/>
            <person name="Collet G."/>
            <person name="Delage L."/>
            <person name="Gobet A."/>
            <person name="Groisillier A."/>
            <person name="Leblanc C."/>
            <person name="Michel G."/>
            <person name="Scornet D."/>
            <person name="Siegel A."/>
            <person name="Tapia J.E."/>
            <person name="Tonon T."/>
        </authorList>
    </citation>
    <scope>NUCLEOTIDE SEQUENCE [LARGE SCALE GENOMIC DNA]</scope>
    <source>
        <strain evidence="1 2">Ec32</strain>
    </source>
</reference>